<dbReference type="NCBIfam" id="TIGR00125">
    <property type="entry name" value="cyt_tran_rel"/>
    <property type="match status" value="1"/>
</dbReference>
<dbReference type="InterPro" id="IPR006409">
    <property type="entry name" value="G3P_cytidylTrfase"/>
</dbReference>
<dbReference type="AlphaFoldDB" id="A0A0R1QND6"/>
<keyword evidence="1 4" id="KW-0808">Transferase</keyword>
<name>A0A0R1QND6_9LACO</name>
<dbReference type="Pfam" id="PF01467">
    <property type="entry name" value="CTP_transf_like"/>
    <property type="match status" value="1"/>
</dbReference>
<dbReference type="PANTHER" id="PTHR43793">
    <property type="entry name" value="FAD SYNTHASE"/>
    <property type="match status" value="1"/>
</dbReference>
<evidence type="ECO:0000256" key="1">
    <source>
        <dbReference type="ARBA" id="ARBA00022679"/>
    </source>
</evidence>
<dbReference type="PATRIC" id="fig|1423805.4.peg.737"/>
<protein>
    <submittedName>
        <fullName evidence="4">Cytidylyltransferase</fullName>
    </submittedName>
</protein>
<evidence type="ECO:0000313" key="5">
    <source>
        <dbReference type="Proteomes" id="UP000051835"/>
    </source>
</evidence>
<dbReference type="GO" id="GO:0046872">
    <property type="term" value="F:metal ion binding"/>
    <property type="evidence" value="ECO:0007669"/>
    <property type="project" value="InterPro"/>
</dbReference>
<accession>A0A0R1QND6</accession>
<dbReference type="GO" id="GO:0019350">
    <property type="term" value="P:teichoic acid biosynthetic process"/>
    <property type="evidence" value="ECO:0007669"/>
    <property type="project" value="InterPro"/>
</dbReference>
<organism evidence="4 5">
    <name type="scientific">Levilactobacillus spicheri DSM 15429</name>
    <dbReference type="NCBI Taxonomy" id="1423805"/>
    <lineage>
        <taxon>Bacteria</taxon>
        <taxon>Bacillati</taxon>
        <taxon>Bacillota</taxon>
        <taxon>Bacilli</taxon>
        <taxon>Lactobacillales</taxon>
        <taxon>Lactobacillaceae</taxon>
        <taxon>Levilactobacillus</taxon>
    </lineage>
</organism>
<dbReference type="Gene3D" id="3.40.50.620">
    <property type="entry name" value="HUPs"/>
    <property type="match status" value="1"/>
</dbReference>
<dbReference type="NCBIfam" id="TIGR01518">
    <property type="entry name" value="g3p_cytidyltrns"/>
    <property type="match status" value="1"/>
</dbReference>
<feature type="domain" description="Cytidyltransferase-like" evidence="3">
    <location>
        <begin position="33"/>
        <end position="152"/>
    </location>
</feature>
<dbReference type="InterPro" id="IPR050385">
    <property type="entry name" value="Archaeal_FAD_synthase"/>
</dbReference>
<evidence type="ECO:0000313" key="4">
    <source>
        <dbReference type="EMBL" id="KRL46253.1"/>
    </source>
</evidence>
<dbReference type="Proteomes" id="UP000051835">
    <property type="component" value="Unassembled WGS sequence"/>
</dbReference>
<proteinExistence type="predicted"/>
<dbReference type="CDD" id="cd02171">
    <property type="entry name" value="G3P_Cytidylyltransferase"/>
    <property type="match status" value="1"/>
</dbReference>
<dbReference type="EMBL" id="AZFC01000037">
    <property type="protein sequence ID" value="KRL46253.1"/>
    <property type="molecule type" value="Genomic_DNA"/>
</dbReference>
<dbReference type="GO" id="GO:0005737">
    <property type="term" value="C:cytoplasm"/>
    <property type="evidence" value="ECO:0007669"/>
    <property type="project" value="InterPro"/>
</dbReference>
<sequence>MLLFILLLDLCAPRGIAREINQTSRRFYMKKVITYGTFDLLHKGHIRLLKRAREMGDDLTVCVSTDEFNAEKGKRAYTSYEDRKYILEAIRYVDHVIPEKNWDQKIRDVQENDIDLFVMGDDWKGKFDFLKDYCEVVYLPRTEGISTTKIKHDLGLTDSEDWKEEK</sequence>
<dbReference type="InterPro" id="IPR014729">
    <property type="entry name" value="Rossmann-like_a/b/a_fold"/>
</dbReference>
<gene>
    <name evidence="4" type="ORF">FD37_GL000721</name>
</gene>
<dbReference type="GO" id="GO:0047348">
    <property type="term" value="F:glycerol-3-phosphate cytidylyltransferase activity"/>
    <property type="evidence" value="ECO:0007669"/>
    <property type="project" value="InterPro"/>
</dbReference>
<evidence type="ECO:0000256" key="2">
    <source>
        <dbReference type="ARBA" id="ARBA00022695"/>
    </source>
</evidence>
<dbReference type="InterPro" id="IPR004821">
    <property type="entry name" value="Cyt_trans-like"/>
</dbReference>
<keyword evidence="2 4" id="KW-0548">Nucleotidyltransferase</keyword>
<dbReference type="SUPFAM" id="SSF52374">
    <property type="entry name" value="Nucleotidylyl transferase"/>
    <property type="match status" value="1"/>
</dbReference>
<evidence type="ECO:0000259" key="3">
    <source>
        <dbReference type="Pfam" id="PF01467"/>
    </source>
</evidence>
<comment type="caution">
    <text evidence="4">The sequence shown here is derived from an EMBL/GenBank/DDBJ whole genome shotgun (WGS) entry which is preliminary data.</text>
</comment>
<reference evidence="4 5" key="1">
    <citation type="journal article" date="2015" name="Genome Announc.">
        <title>Expanding the biotechnology potential of lactobacilli through comparative genomics of 213 strains and associated genera.</title>
        <authorList>
            <person name="Sun Z."/>
            <person name="Harris H.M."/>
            <person name="McCann A."/>
            <person name="Guo C."/>
            <person name="Argimon S."/>
            <person name="Zhang W."/>
            <person name="Yang X."/>
            <person name="Jeffery I.B."/>
            <person name="Cooney J.C."/>
            <person name="Kagawa T.F."/>
            <person name="Liu W."/>
            <person name="Song Y."/>
            <person name="Salvetti E."/>
            <person name="Wrobel A."/>
            <person name="Rasinkangas P."/>
            <person name="Parkhill J."/>
            <person name="Rea M.C."/>
            <person name="O'Sullivan O."/>
            <person name="Ritari J."/>
            <person name="Douillard F.P."/>
            <person name="Paul Ross R."/>
            <person name="Yang R."/>
            <person name="Briner A.E."/>
            <person name="Felis G.E."/>
            <person name="de Vos W.M."/>
            <person name="Barrangou R."/>
            <person name="Klaenhammer T.R."/>
            <person name="Caufield P.W."/>
            <person name="Cui Y."/>
            <person name="Zhang H."/>
            <person name="O'Toole P.W."/>
        </authorList>
    </citation>
    <scope>NUCLEOTIDE SEQUENCE [LARGE SCALE GENOMIC DNA]</scope>
    <source>
        <strain evidence="4 5">DSM 15429</strain>
    </source>
</reference>
<dbReference type="PANTHER" id="PTHR43793:SF1">
    <property type="entry name" value="FAD SYNTHASE"/>
    <property type="match status" value="1"/>
</dbReference>